<accession>A0A8H4RLD0</accession>
<dbReference type="InterPro" id="IPR036291">
    <property type="entry name" value="NAD(P)-bd_dom_sf"/>
</dbReference>
<dbReference type="Pfam" id="PF00106">
    <property type="entry name" value="adh_short"/>
    <property type="match status" value="1"/>
</dbReference>
<evidence type="ECO:0008006" key="4">
    <source>
        <dbReference type="Google" id="ProtNLM"/>
    </source>
</evidence>
<dbReference type="PANTHER" id="PTHR42760:SF127">
    <property type="entry name" value="3-KETOACYL-ACYL CARRIER PROTEIN REDUCTASE-RELATED"/>
    <property type="match status" value="1"/>
</dbReference>
<evidence type="ECO:0000256" key="1">
    <source>
        <dbReference type="ARBA" id="ARBA00006484"/>
    </source>
</evidence>
<name>A0A8H4RLD0_9HELO</name>
<dbReference type="CDD" id="cd05233">
    <property type="entry name" value="SDR_c"/>
    <property type="match status" value="1"/>
</dbReference>
<evidence type="ECO:0000313" key="2">
    <source>
        <dbReference type="EMBL" id="KAF4630337.1"/>
    </source>
</evidence>
<reference evidence="2 3" key="1">
    <citation type="submission" date="2020-03" db="EMBL/GenBank/DDBJ databases">
        <title>Draft Genome Sequence of Cudoniella acicularis.</title>
        <authorList>
            <person name="Buettner E."/>
            <person name="Kellner H."/>
        </authorList>
    </citation>
    <scope>NUCLEOTIDE SEQUENCE [LARGE SCALE GENOMIC DNA]</scope>
    <source>
        <strain evidence="2 3">DSM 108380</strain>
    </source>
</reference>
<keyword evidence="3" id="KW-1185">Reference proteome</keyword>
<dbReference type="PRINTS" id="PR00081">
    <property type="entry name" value="GDHRDH"/>
</dbReference>
<evidence type="ECO:0000313" key="3">
    <source>
        <dbReference type="Proteomes" id="UP000566819"/>
    </source>
</evidence>
<dbReference type="SUPFAM" id="SSF51735">
    <property type="entry name" value="NAD(P)-binding Rossmann-fold domains"/>
    <property type="match status" value="1"/>
</dbReference>
<dbReference type="GO" id="GO:0048038">
    <property type="term" value="F:quinone binding"/>
    <property type="evidence" value="ECO:0007669"/>
    <property type="project" value="TreeGrafter"/>
</dbReference>
<proteinExistence type="inferred from homology"/>
<dbReference type="OrthoDB" id="417891at2759"/>
<dbReference type="Proteomes" id="UP000566819">
    <property type="component" value="Unassembled WGS sequence"/>
</dbReference>
<dbReference type="AlphaFoldDB" id="A0A8H4RLD0"/>
<gene>
    <name evidence="2" type="ORF">G7Y89_g7803</name>
</gene>
<dbReference type="Gene3D" id="3.40.50.720">
    <property type="entry name" value="NAD(P)-binding Rossmann-like Domain"/>
    <property type="match status" value="1"/>
</dbReference>
<sequence length="229" mass="24828">MDDLVILITGANGGVGAATAICLARPSTSYKVKAIILHYNSNSPKIQALKENIKLINPEIKQSLCKLICHLEKKLRGCTIKLSRRPTGTLDKVSLETFEETWKVNTLSSYHLTQLVVPSMLEKSFGRVIYNSSVAALTGGVVGSHYASSKSALHGMLHYFAGQYAKQGITFNAVAPALIEDTIILPQGGGELKAKIPVGRLGKPEEVASVVEVIIRNGFKRKAKTFHEN</sequence>
<dbReference type="InterPro" id="IPR002347">
    <property type="entry name" value="SDR_fam"/>
</dbReference>
<dbReference type="GO" id="GO:0006633">
    <property type="term" value="P:fatty acid biosynthetic process"/>
    <property type="evidence" value="ECO:0007669"/>
    <property type="project" value="TreeGrafter"/>
</dbReference>
<dbReference type="PANTHER" id="PTHR42760">
    <property type="entry name" value="SHORT-CHAIN DEHYDROGENASES/REDUCTASES FAMILY MEMBER"/>
    <property type="match status" value="1"/>
</dbReference>
<protein>
    <recommendedName>
        <fullName evidence="4">NAD(P)-binding protein</fullName>
    </recommendedName>
</protein>
<comment type="caution">
    <text evidence="2">The sequence shown here is derived from an EMBL/GenBank/DDBJ whole genome shotgun (WGS) entry which is preliminary data.</text>
</comment>
<organism evidence="2 3">
    <name type="scientific">Cudoniella acicularis</name>
    <dbReference type="NCBI Taxonomy" id="354080"/>
    <lineage>
        <taxon>Eukaryota</taxon>
        <taxon>Fungi</taxon>
        <taxon>Dikarya</taxon>
        <taxon>Ascomycota</taxon>
        <taxon>Pezizomycotina</taxon>
        <taxon>Leotiomycetes</taxon>
        <taxon>Helotiales</taxon>
        <taxon>Tricladiaceae</taxon>
        <taxon>Cudoniella</taxon>
    </lineage>
</organism>
<comment type="similarity">
    <text evidence="1">Belongs to the short-chain dehydrogenases/reductases (SDR) family.</text>
</comment>
<dbReference type="GO" id="GO:0016616">
    <property type="term" value="F:oxidoreductase activity, acting on the CH-OH group of donors, NAD or NADP as acceptor"/>
    <property type="evidence" value="ECO:0007669"/>
    <property type="project" value="TreeGrafter"/>
</dbReference>
<dbReference type="EMBL" id="JAAMPI010000560">
    <property type="protein sequence ID" value="KAF4630337.1"/>
    <property type="molecule type" value="Genomic_DNA"/>
</dbReference>